<dbReference type="RefSeq" id="WP_112764515.1">
    <property type="nucleotide sequence ID" value="NZ_JACXWY010000033.1"/>
</dbReference>
<protein>
    <submittedName>
        <fullName evidence="1">Uncharacterized protein</fullName>
    </submittedName>
</protein>
<gene>
    <name evidence="1" type="ORF">IED13_26535</name>
</gene>
<sequence>MREIGFGLAFGIVMALGAFLIAAWPAQGRPVAAFFPAGSSARAMSAAIAEAGGSLIEINAGSAVTITLGEDDGYVTALYRAGAWLVIDASLARLCVGSAKGSGQ</sequence>
<dbReference type="AlphaFoldDB" id="A0A927EFB3"/>
<comment type="caution">
    <text evidence="1">The sequence shown here is derived from an EMBL/GenBank/DDBJ whole genome shotgun (WGS) entry which is preliminary data.</text>
</comment>
<organism evidence="1 2">
    <name type="scientific">Bosea spartocytisi</name>
    <dbReference type="NCBI Taxonomy" id="2773451"/>
    <lineage>
        <taxon>Bacteria</taxon>
        <taxon>Pseudomonadati</taxon>
        <taxon>Pseudomonadota</taxon>
        <taxon>Alphaproteobacteria</taxon>
        <taxon>Hyphomicrobiales</taxon>
        <taxon>Boseaceae</taxon>
        <taxon>Bosea</taxon>
    </lineage>
</organism>
<proteinExistence type="predicted"/>
<evidence type="ECO:0000313" key="1">
    <source>
        <dbReference type="EMBL" id="MBD3849275.1"/>
    </source>
</evidence>
<dbReference type="EMBL" id="JACXWY010000033">
    <property type="protein sequence ID" value="MBD3849275.1"/>
    <property type="molecule type" value="Genomic_DNA"/>
</dbReference>
<reference evidence="1" key="1">
    <citation type="submission" date="2020-09" db="EMBL/GenBank/DDBJ databases">
        <title>Bosea spartocytisi sp. nov. a root nodule endophyte of Spartocytisus supranubius in the high mountain ecosystem fo the Teide National Park (Canary Islands, Spain).</title>
        <authorList>
            <person name="Pulido-Suarez L."/>
            <person name="Peix A."/>
            <person name="Igual J.M."/>
            <person name="Socas-Perez N."/>
            <person name="Velazquez E."/>
            <person name="Flores-Felix J.D."/>
            <person name="Leon-Barrios M."/>
        </authorList>
    </citation>
    <scope>NUCLEOTIDE SEQUENCE</scope>
    <source>
        <strain evidence="1">SSUT16</strain>
    </source>
</reference>
<dbReference type="Proteomes" id="UP000619295">
    <property type="component" value="Unassembled WGS sequence"/>
</dbReference>
<evidence type="ECO:0000313" key="2">
    <source>
        <dbReference type="Proteomes" id="UP000619295"/>
    </source>
</evidence>
<name>A0A927EFB3_9HYPH</name>
<keyword evidence="2" id="KW-1185">Reference proteome</keyword>
<accession>A0A927EFB3</accession>